<feature type="domain" description="Farnesoic acid O-methyl transferase" evidence="3">
    <location>
        <begin position="54"/>
        <end position="175"/>
    </location>
</feature>
<organism evidence="4 5">
    <name type="scientific">Mytilus coruscus</name>
    <name type="common">Sea mussel</name>
    <dbReference type="NCBI Taxonomy" id="42192"/>
    <lineage>
        <taxon>Eukaryota</taxon>
        <taxon>Metazoa</taxon>
        <taxon>Spiralia</taxon>
        <taxon>Lophotrochozoa</taxon>
        <taxon>Mollusca</taxon>
        <taxon>Bivalvia</taxon>
        <taxon>Autobranchia</taxon>
        <taxon>Pteriomorphia</taxon>
        <taxon>Mytilida</taxon>
        <taxon>Mytiloidea</taxon>
        <taxon>Mytilidae</taxon>
        <taxon>Mytilinae</taxon>
        <taxon>Mytilus</taxon>
    </lineage>
</organism>
<evidence type="ECO:0000256" key="1">
    <source>
        <dbReference type="SAM" id="Phobius"/>
    </source>
</evidence>
<dbReference type="Proteomes" id="UP000507470">
    <property type="component" value="Unassembled WGS sequence"/>
</dbReference>
<gene>
    <name evidence="4" type="ORF">MCOR_20557</name>
</gene>
<keyword evidence="5" id="KW-1185">Reference proteome</keyword>
<proteinExistence type="predicted"/>
<evidence type="ECO:0000259" key="3">
    <source>
        <dbReference type="Pfam" id="PF12248"/>
    </source>
</evidence>
<dbReference type="EMBL" id="CACVKT020003673">
    <property type="protein sequence ID" value="CAC5384967.1"/>
    <property type="molecule type" value="Genomic_DNA"/>
</dbReference>
<feature type="transmembrane region" description="Helical" evidence="1">
    <location>
        <begin position="249"/>
        <end position="272"/>
    </location>
</feature>
<reference evidence="4 5" key="1">
    <citation type="submission" date="2020-06" db="EMBL/GenBank/DDBJ databases">
        <authorList>
            <person name="Li R."/>
            <person name="Bekaert M."/>
        </authorList>
    </citation>
    <scope>NUCLEOTIDE SEQUENCE [LARGE SCALE GENOMIC DNA]</scope>
    <source>
        <strain evidence="5">wild</strain>
    </source>
</reference>
<feature type="chain" id="PRO_5026823833" description="Farnesoic acid O-methyl transferase domain-containing protein" evidence="2">
    <location>
        <begin position="17"/>
        <end position="280"/>
    </location>
</feature>
<evidence type="ECO:0000313" key="4">
    <source>
        <dbReference type="EMBL" id="CAC5384967.1"/>
    </source>
</evidence>
<accession>A0A6J8BRK6</accession>
<dbReference type="AlphaFoldDB" id="A0A6J8BRK6"/>
<dbReference type="Pfam" id="PF12248">
    <property type="entry name" value="Methyltransf_FA"/>
    <property type="match status" value="1"/>
</dbReference>
<keyword evidence="2" id="KW-0732">Signal</keyword>
<evidence type="ECO:0000313" key="5">
    <source>
        <dbReference type="Proteomes" id="UP000507470"/>
    </source>
</evidence>
<protein>
    <recommendedName>
        <fullName evidence="3">Farnesoic acid O-methyl transferase domain-containing protein</fullName>
    </recommendedName>
</protein>
<keyword evidence="1" id="KW-0472">Membrane</keyword>
<name>A0A6J8BRK6_MYTCO</name>
<evidence type="ECO:0000256" key="2">
    <source>
        <dbReference type="SAM" id="SignalP"/>
    </source>
</evidence>
<feature type="signal peptide" evidence="2">
    <location>
        <begin position="1"/>
        <end position="16"/>
    </location>
</feature>
<keyword evidence="1" id="KW-0812">Transmembrane</keyword>
<dbReference type="InterPro" id="IPR022041">
    <property type="entry name" value="Methyltransf_FA"/>
</dbReference>
<keyword evidence="1" id="KW-1133">Transmembrane helix</keyword>
<sequence>MLVISVLVPLLSFVSGDLDKIKIHTDDAGKINAHSSDVLDHVLFLNNSGRFKGSLVFEFKGCSGARIYLTERSDKDQNQAFYEILLYAGTNKDVYLRRRDNGNTEKISQFSVEDLLNCTNFRPLWISWHNGHVKFGKGDSIHTGEYYHWLDQNPFTVQSIGIMTGYGTSGDWIISLPEPLCLCSCEYKQKLEYWSTLNATNHTLEELREILKPVLLELQRNLTVDKKMLSSYVRKHNSAKDKRPSSENIGIVGVIFISIVVGLVIFIDIVAIRNHLRSST</sequence>
<dbReference type="OrthoDB" id="6157716at2759"/>